<dbReference type="RefSeq" id="WP_206657585.1">
    <property type="nucleotide sequence ID" value="NZ_CP071182.1"/>
</dbReference>
<evidence type="ECO:0000313" key="4">
    <source>
        <dbReference type="Proteomes" id="UP000663505"/>
    </source>
</evidence>
<dbReference type="CDD" id="cd06558">
    <property type="entry name" value="crotonase-like"/>
    <property type="match status" value="1"/>
</dbReference>
<reference evidence="3 4" key="1">
    <citation type="submission" date="2021-02" db="EMBL/GenBank/DDBJ databases">
        <title>Alicyclobacillus curvatus sp. nov. and Alicyclobacillus mengziensis sp. nov., two acidophilic bacteria isolated from acid mine drainage.</title>
        <authorList>
            <person name="Huang Y."/>
        </authorList>
    </citation>
    <scope>NUCLEOTIDE SEQUENCE [LARGE SCALE GENOMIC DNA]</scope>
    <source>
        <strain evidence="3 4">S30H14</strain>
    </source>
</reference>
<evidence type="ECO:0000256" key="1">
    <source>
        <dbReference type="ARBA" id="ARBA00005254"/>
    </source>
</evidence>
<keyword evidence="2" id="KW-0456">Lyase</keyword>
<proteinExistence type="inferred from homology"/>
<dbReference type="SUPFAM" id="SSF52096">
    <property type="entry name" value="ClpP/crotonase"/>
    <property type="match status" value="1"/>
</dbReference>
<protein>
    <submittedName>
        <fullName evidence="3">Enoyl-CoA hydratase/isomerase family protein</fullName>
    </submittedName>
</protein>
<evidence type="ECO:0000256" key="2">
    <source>
        <dbReference type="ARBA" id="ARBA00023239"/>
    </source>
</evidence>
<dbReference type="Pfam" id="PF00378">
    <property type="entry name" value="ECH_1"/>
    <property type="match status" value="1"/>
</dbReference>
<dbReference type="PANTHER" id="PTHR11941:SF54">
    <property type="entry name" value="ENOYL-COA HYDRATASE, MITOCHONDRIAL"/>
    <property type="match status" value="1"/>
</dbReference>
<comment type="similarity">
    <text evidence="1">Belongs to the enoyl-CoA hydratase/isomerase family.</text>
</comment>
<sequence length="269" mass="29441">MSTYSSSQNSEPIVGTVLFEQRGQIALLTLSNPSALNAMTWQMYEDLTTHLDTVSKDDTVRVVVIRGDGDKAFAAGTDIKQFVTFSGEDGVAYEERIDTVTKKLLDLPKPTIAAVHGYAIGGGLILTAACDLRYGTSRARFGAPIARTLGNCLSIRNYSRLTSLLGETRVKELVYTARLLGADEALAVGFLNGIFADDTFFTDVLEVAQGIASRAPLTLWATKVALSRLRDTSQMPEFNDVVRRVYGSEDFHEGVVAHIEKRSPNWRGR</sequence>
<dbReference type="InterPro" id="IPR029045">
    <property type="entry name" value="ClpP/crotonase-like_dom_sf"/>
</dbReference>
<dbReference type="KEGG" id="afx:JZ786_04435"/>
<keyword evidence="4" id="KW-1185">Reference proteome</keyword>
<dbReference type="Proteomes" id="UP000663505">
    <property type="component" value="Chromosome"/>
</dbReference>
<organism evidence="3 4">
    <name type="scientific">Alicyclobacillus mengziensis</name>
    <dbReference type="NCBI Taxonomy" id="2931921"/>
    <lineage>
        <taxon>Bacteria</taxon>
        <taxon>Bacillati</taxon>
        <taxon>Bacillota</taxon>
        <taxon>Bacilli</taxon>
        <taxon>Bacillales</taxon>
        <taxon>Alicyclobacillaceae</taxon>
        <taxon>Alicyclobacillus</taxon>
    </lineage>
</organism>
<dbReference type="EMBL" id="CP071182">
    <property type="protein sequence ID" value="QSO48249.1"/>
    <property type="molecule type" value="Genomic_DNA"/>
</dbReference>
<dbReference type="AlphaFoldDB" id="A0A9X7W0A4"/>
<dbReference type="InterPro" id="IPR014748">
    <property type="entry name" value="Enoyl-CoA_hydra_C"/>
</dbReference>
<accession>A0A9X7W0A4</accession>
<dbReference type="GO" id="GO:0006635">
    <property type="term" value="P:fatty acid beta-oxidation"/>
    <property type="evidence" value="ECO:0007669"/>
    <property type="project" value="TreeGrafter"/>
</dbReference>
<dbReference type="NCBIfam" id="NF004796">
    <property type="entry name" value="PRK06144.1"/>
    <property type="match status" value="1"/>
</dbReference>
<dbReference type="PANTHER" id="PTHR11941">
    <property type="entry name" value="ENOYL-COA HYDRATASE-RELATED"/>
    <property type="match status" value="1"/>
</dbReference>
<dbReference type="Gene3D" id="3.90.226.10">
    <property type="entry name" value="2-enoyl-CoA Hydratase, Chain A, domain 1"/>
    <property type="match status" value="1"/>
</dbReference>
<gene>
    <name evidence="3" type="ORF">JZ786_04435</name>
</gene>
<name>A0A9X7W0A4_9BACL</name>
<dbReference type="InterPro" id="IPR001753">
    <property type="entry name" value="Enoyl-CoA_hydra/iso"/>
</dbReference>
<evidence type="ECO:0000313" key="3">
    <source>
        <dbReference type="EMBL" id="QSO48249.1"/>
    </source>
</evidence>
<dbReference type="Gene3D" id="1.10.12.10">
    <property type="entry name" value="Lyase 2-enoyl-coa Hydratase, Chain A, domain 2"/>
    <property type="match status" value="1"/>
</dbReference>
<dbReference type="GO" id="GO:0016829">
    <property type="term" value="F:lyase activity"/>
    <property type="evidence" value="ECO:0007669"/>
    <property type="project" value="UniProtKB-KW"/>
</dbReference>